<keyword evidence="3" id="KW-0325">Glycoprotein</keyword>
<sequence length="394" mass="44578">MAVFTFKLRIFVYFLSSILFPLQLIPLVLFNLSSDNGTTLISKDGVFEFGFFTPGNSKNRYNKSVVWPTSESKQAQKPVVVLLDSGNLVLRDEEDTNSENYLWQSFDYPSDTMLPGMKVAWDFRTASYITRSRYIRMGTTNFYHTESWFGLRFSGSPELRPNPLFNYSFVYKNDEVNYTYDLKNKSVISRMVMNQTTSTRQRLTWIESDQSWKGFVGAIVLKPIHTPSPPLLVIIFHLVFVLLTPSGCPPTSYVSCTDAAGCWDLTWDHPYAHGTIAMSSLSYILVPRPQDTCHGHANANANARTHRMSRGHMSCYYKLKESGLTAFSSVPRDYCDKCGVCGANANCTITDNPICQCLIGFKPKSQEKWNLKDWSGGGVWNSTPSCKHKDKAGF</sequence>
<keyword evidence="2" id="KW-1015">Disulfide bond</keyword>
<organism evidence="6 7">
    <name type="scientific">Ficus carica</name>
    <name type="common">Common fig</name>
    <dbReference type="NCBI Taxonomy" id="3494"/>
    <lineage>
        <taxon>Eukaryota</taxon>
        <taxon>Viridiplantae</taxon>
        <taxon>Streptophyta</taxon>
        <taxon>Embryophyta</taxon>
        <taxon>Tracheophyta</taxon>
        <taxon>Spermatophyta</taxon>
        <taxon>Magnoliopsida</taxon>
        <taxon>eudicotyledons</taxon>
        <taxon>Gunneridae</taxon>
        <taxon>Pentapetalae</taxon>
        <taxon>rosids</taxon>
        <taxon>fabids</taxon>
        <taxon>Rosales</taxon>
        <taxon>Moraceae</taxon>
        <taxon>Ficeae</taxon>
        <taxon>Ficus</taxon>
    </lineage>
</organism>
<evidence type="ECO:0000256" key="4">
    <source>
        <dbReference type="SAM" id="Phobius"/>
    </source>
</evidence>
<dbReference type="InterPro" id="IPR000858">
    <property type="entry name" value="S_locus_glycoprot_dom"/>
</dbReference>
<dbReference type="PROSITE" id="PS50927">
    <property type="entry name" value="BULB_LECTIN"/>
    <property type="match status" value="1"/>
</dbReference>
<keyword evidence="4" id="KW-0472">Membrane</keyword>
<evidence type="ECO:0000256" key="3">
    <source>
        <dbReference type="ARBA" id="ARBA00023180"/>
    </source>
</evidence>
<keyword evidence="4" id="KW-0812">Transmembrane</keyword>
<feature type="domain" description="Bulb-type lectin" evidence="5">
    <location>
        <begin position="1"/>
        <end position="103"/>
    </location>
</feature>
<dbReference type="Gene3D" id="2.90.10.10">
    <property type="entry name" value="Bulb-type lectin domain"/>
    <property type="match status" value="1"/>
</dbReference>
<dbReference type="InterPro" id="IPR036426">
    <property type="entry name" value="Bulb-type_lectin_dom_sf"/>
</dbReference>
<reference evidence="6" key="1">
    <citation type="submission" date="2023-07" db="EMBL/GenBank/DDBJ databases">
        <title>draft genome sequence of fig (Ficus carica).</title>
        <authorList>
            <person name="Takahashi T."/>
            <person name="Nishimura K."/>
        </authorList>
    </citation>
    <scope>NUCLEOTIDE SEQUENCE</scope>
</reference>
<dbReference type="SMART" id="SM00108">
    <property type="entry name" value="B_lectin"/>
    <property type="match status" value="1"/>
</dbReference>
<dbReference type="Pfam" id="PF00954">
    <property type="entry name" value="S_locus_glycop"/>
    <property type="match status" value="2"/>
</dbReference>
<dbReference type="InterPro" id="IPR001480">
    <property type="entry name" value="Bulb-type_lectin_dom"/>
</dbReference>
<keyword evidence="4" id="KW-1133">Transmembrane helix</keyword>
<evidence type="ECO:0000256" key="2">
    <source>
        <dbReference type="ARBA" id="ARBA00023157"/>
    </source>
</evidence>
<dbReference type="SUPFAM" id="SSF51110">
    <property type="entry name" value="alpha-D-mannose-specific plant lectins"/>
    <property type="match status" value="1"/>
</dbReference>
<dbReference type="AlphaFoldDB" id="A0AA88E2X3"/>
<dbReference type="PANTHER" id="PTHR32444">
    <property type="entry name" value="BULB-TYPE LECTIN DOMAIN-CONTAINING PROTEIN"/>
    <property type="match status" value="1"/>
</dbReference>
<evidence type="ECO:0000256" key="1">
    <source>
        <dbReference type="ARBA" id="ARBA00022729"/>
    </source>
</evidence>
<feature type="transmembrane region" description="Helical" evidence="4">
    <location>
        <begin position="12"/>
        <end position="32"/>
    </location>
</feature>
<evidence type="ECO:0000313" key="7">
    <source>
        <dbReference type="Proteomes" id="UP001187192"/>
    </source>
</evidence>
<dbReference type="GO" id="GO:0048544">
    <property type="term" value="P:recognition of pollen"/>
    <property type="evidence" value="ECO:0007669"/>
    <property type="project" value="InterPro"/>
</dbReference>
<protein>
    <recommendedName>
        <fullName evidence="5">Bulb-type lectin domain-containing protein</fullName>
    </recommendedName>
</protein>
<evidence type="ECO:0000259" key="5">
    <source>
        <dbReference type="PROSITE" id="PS50927"/>
    </source>
</evidence>
<keyword evidence="7" id="KW-1185">Reference proteome</keyword>
<keyword evidence="1" id="KW-0732">Signal</keyword>
<proteinExistence type="predicted"/>
<comment type="caution">
    <text evidence="6">The sequence shown here is derived from an EMBL/GenBank/DDBJ whole genome shotgun (WGS) entry which is preliminary data.</text>
</comment>
<dbReference type="EMBL" id="BTGU01000232">
    <property type="protein sequence ID" value="GMN65410.1"/>
    <property type="molecule type" value="Genomic_DNA"/>
</dbReference>
<dbReference type="Proteomes" id="UP001187192">
    <property type="component" value="Unassembled WGS sequence"/>
</dbReference>
<dbReference type="PANTHER" id="PTHR32444:SF234">
    <property type="entry name" value="RECEPTOR-LIKE SERINE_THREONINE-PROTEIN KINASE"/>
    <property type="match status" value="1"/>
</dbReference>
<name>A0AA88E2X3_FICCA</name>
<dbReference type="Pfam" id="PF01453">
    <property type="entry name" value="B_lectin"/>
    <property type="match status" value="1"/>
</dbReference>
<gene>
    <name evidence="6" type="ORF">TIFTF001_034478</name>
</gene>
<evidence type="ECO:0000313" key="6">
    <source>
        <dbReference type="EMBL" id="GMN65410.1"/>
    </source>
</evidence>
<accession>A0AA88E2X3</accession>